<keyword evidence="5 7" id="KW-1133">Transmembrane helix</keyword>
<dbReference type="PANTHER" id="PTHR30183">
    <property type="entry name" value="MOLYBDENUM TRANSPORT SYSTEM PERMEASE PROTEIN MODB"/>
    <property type="match status" value="1"/>
</dbReference>
<evidence type="ECO:0000313" key="10">
    <source>
        <dbReference type="Proteomes" id="UP000469011"/>
    </source>
</evidence>
<evidence type="ECO:0000256" key="6">
    <source>
        <dbReference type="ARBA" id="ARBA00023136"/>
    </source>
</evidence>
<protein>
    <submittedName>
        <fullName evidence="9">ABC transporter permease subunit</fullName>
    </submittedName>
</protein>
<feature type="transmembrane region" description="Helical" evidence="7">
    <location>
        <begin position="305"/>
        <end position="326"/>
    </location>
</feature>
<evidence type="ECO:0000313" key="9">
    <source>
        <dbReference type="EMBL" id="NDW03597.1"/>
    </source>
</evidence>
<feature type="domain" description="ABC transmembrane type-1" evidence="8">
    <location>
        <begin position="69"/>
        <end position="274"/>
    </location>
</feature>
<sequence>MSVIPSDNIRRFLPWRIERRGRGDDGYLAVAFVLAALVAMPFAALVWLAASGSSSNWSHLATTILPEASRVTLQLMLGVAVLTGTFGVVTAWLVASFDFPGRRLFSWALVLPLAVPTYIAAYCFVEFLHFAGPVQSAIRAVFGFQSSRDYWFPDVRSLWGAILILSSVLYPYVYLTVRMVFLMQGRKAADVARTLGASQATVFLKVLFPLARPAIAIGVSLALMESVNDIGAVEFLGVRTLTFAVYSTWLNRGDLYGATQIALLMLAVIVLLVMVERFARRKQRFTLGRADRPQPGSEKLSGGRAFLASAACALPILLGFAIPLLVLGDFALRRLDQLGDPQLWRALFHTVTLAGTTGLVTVLVGFMLAYGVRLTGSKRLLLMTRLAVLGYAVPGTVLAIGILIPLAGLDNWVDARMRAGFDVSTGLLLTGSGIAIVYAGFVRFMAMGHGSLESGFTKLSPHLDMAARTLGRSPGATLFEVILPLMRPALLTAFLLVFVEASKELSATILLRPFDFETLATFVYAQTSRSAFEDGAVAALLIVLVGILPVAILNRSILAETARG</sequence>
<comment type="similarity">
    <text evidence="7">Belongs to the binding-protein-dependent transport system permease family.</text>
</comment>
<feature type="transmembrane region" description="Helical" evidence="7">
    <location>
        <begin position="75"/>
        <end position="95"/>
    </location>
</feature>
<feature type="transmembrane region" description="Helical" evidence="7">
    <location>
        <begin position="346"/>
        <end position="370"/>
    </location>
</feature>
<feature type="transmembrane region" description="Helical" evidence="7">
    <location>
        <begin position="427"/>
        <end position="446"/>
    </location>
</feature>
<dbReference type="CDD" id="cd06261">
    <property type="entry name" value="TM_PBP2"/>
    <property type="match status" value="2"/>
</dbReference>
<dbReference type="PROSITE" id="PS50928">
    <property type="entry name" value="ABC_TM1"/>
    <property type="match status" value="2"/>
</dbReference>
<comment type="subcellular location">
    <subcellularLocation>
        <location evidence="1 7">Cell membrane</location>
        <topology evidence="1 7">Multi-pass membrane protein</topology>
    </subcellularLocation>
</comment>
<keyword evidence="4 7" id="KW-0812">Transmembrane</keyword>
<feature type="transmembrane region" description="Helical" evidence="7">
    <location>
        <begin position="535"/>
        <end position="553"/>
    </location>
</feature>
<gene>
    <name evidence="9" type="ORF">GTK09_04085</name>
</gene>
<dbReference type="EMBL" id="JAAAMG010000002">
    <property type="protein sequence ID" value="NDW03597.1"/>
    <property type="molecule type" value="Genomic_DNA"/>
</dbReference>
<dbReference type="Proteomes" id="UP000469011">
    <property type="component" value="Unassembled WGS sequence"/>
</dbReference>
<keyword evidence="3" id="KW-1003">Cell membrane</keyword>
<keyword evidence="6 7" id="KW-0472">Membrane</keyword>
<accession>A0A6N9SWX3</accession>
<keyword evidence="10" id="KW-1185">Reference proteome</keyword>
<dbReference type="InterPro" id="IPR000515">
    <property type="entry name" value="MetI-like"/>
</dbReference>
<name>A0A6N9SWX3_9HYPH</name>
<keyword evidence="2 7" id="KW-0813">Transport</keyword>
<feature type="transmembrane region" description="Helical" evidence="7">
    <location>
        <begin position="158"/>
        <end position="181"/>
    </location>
</feature>
<feature type="transmembrane region" description="Helical" evidence="7">
    <location>
        <begin position="478"/>
        <end position="499"/>
    </location>
</feature>
<dbReference type="GO" id="GO:0005886">
    <property type="term" value="C:plasma membrane"/>
    <property type="evidence" value="ECO:0007669"/>
    <property type="project" value="UniProtKB-SubCell"/>
</dbReference>
<feature type="transmembrane region" description="Helical" evidence="7">
    <location>
        <begin position="202"/>
        <end position="224"/>
    </location>
</feature>
<feature type="transmembrane region" description="Helical" evidence="7">
    <location>
        <begin position="107"/>
        <end position="131"/>
    </location>
</feature>
<evidence type="ECO:0000256" key="3">
    <source>
        <dbReference type="ARBA" id="ARBA00022475"/>
    </source>
</evidence>
<feature type="transmembrane region" description="Helical" evidence="7">
    <location>
        <begin position="255"/>
        <end position="275"/>
    </location>
</feature>
<dbReference type="InterPro" id="IPR035906">
    <property type="entry name" value="MetI-like_sf"/>
</dbReference>
<dbReference type="GO" id="GO:0055085">
    <property type="term" value="P:transmembrane transport"/>
    <property type="evidence" value="ECO:0007669"/>
    <property type="project" value="InterPro"/>
</dbReference>
<dbReference type="Gene3D" id="1.10.3720.10">
    <property type="entry name" value="MetI-like"/>
    <property type="match status" value="2"/>
</dbReference>
<reference evidence="9 10" key="1">
    <citation type="submission" date="2020-01" db="EMBL/GenBank/DDBJ databases">
        <title>Jiella pacifica sp. nov.</title>
        <authorList>
            <person name="Xue Z."/>
            <person name="Zhu S."/>
            <person name="Chen J."/>
            <person name="Yang J."/>
        </authorList>
    </citation>
    <scope>NUCLEOTIDE SEQUENCE [LARGE SCALE GENOMIC DNA]</scope>
    <source>
        <strain evidence="9 10">40Bstr34</strain>
    </source>
</reference>
<organism evidence="9 10">
    <name type="scientific">Jiella pacifica</name>
    <dbReference type="NCBI Taxonomy" id="2696469"/>
    <lineage>
        <taxon>Bacteria</taxon>
        <taxon>Pseudomonadati</taxon>
        <taxon>Pseudomonadota</taxon>
        <taxon>Alphaproteobacteria</taxon>
        <taxon>Hyphomicrobiales</taxon>
        <taxon>Aurantimonadaceae</taxon>
        <taxon>Jiella</taxon>
    </lineage>
</organism>
<dbReference type="PANTHER" id="PTHR30183:SF2">
    <property type="entry name" value="IRON UTILIZATION PROTEIN"/>
    <property type="match status" value="1"/>
</dbReference>
<evidence type="ECO:0000256" key="5">
    <source>
        <dbReference type="ARBA" id="ARBA00022989"/>
    </source>
</evidence>
<dbReference type="FunFam" id="1.10.3720.10:FF:000088">
    <property type="entry name" value="Iron(III) ABC transporter, permease protein"/>
    <property type="match status" value="1"/>
</dbReference>
<feature type="domain" description="ABC transmembrane type-1" evidence="8">
    <location>
        <begin position="347"/>
        <end position="553"/>
    </location>
</feature>
<evidence type="ECO:0000256" key="7">
    <source>
        <dbReference type="RuleBase" id="RU363032"/>
    </source>
</evidence>
<feature type="transmembrane region" description="Helical" evidence="7">
    <location>
        <begin position="26"/>
        <end position="50"/>
    </location>
</feature>
<proteinExistence type="inferred from homology"/>
<dbReference type="AlphaFoldDB" id="A0A6N9SWX3"/>
<evidence type="ECO:0000259" key="8">
    <source>
        <dbReference type="PROSITE" id="PS50928"/>
    </source>
</evidence>
<dbReference type="SUPFAM" id="SSF161098">
    <property type="entry name" value="MetI-like"/>
    <property type="match status" value="2"/>
</dbReference>
<evidence type="ECO:0000256" key="1">
    <source>
        <dbReference type="ARBA" id="ARBA00004651"/>
    </source>
</evidence>
<dbReference type="RefSeq" id="WP_163461212.1">
    <property type="nucleotide sequence ID" value="NZ_JAAAMG010000002.1"/>
</dbReference>
<evidence type="ECO:0000256" key="4">
    <source>
        <dbReference type="ARBA" id="ARBA00022692"/>
    </source>
</evidence>
<evidence type="ECO:0000256" key="2">
    <source>
        <dbReference type="ARBA" id="ARBA00022448"/>
    </source>
</evidence>
<comment type="caution">
    <text evidence="9">The sequence shown here is derived from an EMBL/GenBank/DDBJ whole genome shotgun (WGS) entry which is preliminary data.</text>
</comment>
<feature type="transmembrane region" description="Helical" evidence="7">
    <location>
        <begin position="382"/>
        <end position="407"/>
    </location>
</feature>
<dbReference type="Pfam" id="PF00528">
    <property type="entry name" value="BPD_transp_1"/>
    <property type="match status" value="1"/>
</dbReference>